<reference evidence="2" key="2">
    <citation type="journal article" date="2021" name="PeerJ">
        <title>Extensive microbial diversity within the chicken gut microbiome revealed by metagenomics and culture.</title>
        <authorList>
            <person name="Gilroy R."/>
            <person name="Ravi A."/>
            <person name="Getino M."/>
            <person name="Pursley I."/>
            <person name="Horton D.L."/>
            <person name="Alikhan N.F."/>
            <person name="Baker D."/>
            <person name="Gharbi K."/>
            <person name="Hall N."/>
            <person name="Watson M."/>
            <person name="Adriaenssens E.M."/>
            <person name="Foster-Nyarko E."/>
            <person name="Jarju S."/>
            <person name="Secka A."/>
            <person name="Antonio M."/>
            <person name="Oren A."/>
            <person name="Chaudhuri R.R."/>
            <person name="La Ragione R."/>
            <person name="Hildebrand F."/>
            <person name="Pallen M.J."/>
        </authorList>
    </citation>
    <scope>NUCLEOTIDE SEQUENCE</scope>
    <source>
        <strain evidence="2">23406</strain>
    </source>
</reference>
<evidence type="ECO:0000313" key="3">
    <source>
        <dbReference type="Proteomes" id="UP000886891"/>
    </source>
</evidence>
<dbReference type="Proteomes" id="UP000886891">
    <property type="component" value="Unassembled WGS sequence"/>
</dbReference>
<keyword evidence="1" id="KW-0812">Transmembrane</keyword>
<proteinExistence type="predicted"/>
<keyword evidence="1" id="KW-1133">Transmembrane helix</keyword>
<evidence type="ECO:0000256" key="1">
    <source>
        <dbReference type="SAM" id="Phobius"/>
    </source>
</evidence>
<dbReference type="AlphaFoldDB" id="A0A9D1NDC5"/>
<gene>
    <name evidence="2" type="ORF">IAB14_06795</name>
</gene>
<dbReference type="InterPro" id="IPR010690">
    <property type="entry name" value="YqfD"/>
</dbReference>
<comment type="caution">
    <text evidence="2">The sequence shown here is derived from an EMBL/GenBank/DDBJ whole genome shotgun (WGS) entry which is preliminary data.</text>
</comment>
<feature type="transmembrane region" description="Helical" evidence="1">
    <location>
        <begin position="77"/>
        <end position="98"/>
    </location>
</feature>
<organism evidence="2 3">
    <name type="scientific">Candidatus Stercoripulliclostridium merdipullorum</name>
    <dbReference type="NCBI Taxonomy" id="2840952"/>
    <lineage>
        <taxon>Bacteria</taxon>
        <taxon>Bacillati</taxon>
        <taxon>Bacillota</taxon>
        <taxon>Clostridia</taxon>
        <taxon>Eubacteriales</taxon>
        <taxon>Candidatus Stercoripulliclostridium</taxon>
    </lineage>
</organism>
<dbReference type="EMBL" id="DVOH01000056">
    <property type="protein sequence ID" value="HIV00801.1"/>
    <property type="molecule type" value="Genomic_DNA"/>
</dbReference>
<protein>
    <submittedName>
        <fullName evidence="2">Sporulation protein YqfD</fullName>
    </submittedName>
</protein>
<reference evidence="2" key="1">
    <citation type="submission" date="2020-10" db="EMBL/GenBank/DDBJ databases">
        <authorList>
            <person name="Gilroy R."/>
        </authorList>
    </citation>
    <scope>NUCLEOTIDE SEQUENCE</scope>
    <source>
        <strain evidence="2">23406</strain>
    </source>
</reference>
<accession>A0A9D1NDC5</accession>
<dbReference type="Pfam" id="PF06898">
    <property type="entry name" value="YqfD"/>
    <property type="match status" value="1"/>
</dbReference>
<evidence type="ECO:0000313" key="2">
    <source>
        <dbReference type="EMBL" id="HIV00801.1"/>
    </source>
</evidence>
<name>A0A9D1NDC5_9FIRM</name>
<keyword evidence="1" id="KW-0472">Membrane</keyword>
<sequence length="363" mass="40052">MTTAIFYAEAPAEFVVNLLIGGGIGASGIACENGRVRFSVCEKDIARTQEILRRANVEYRFSRKGIKVAGKRLSGRWGWIAGIAVALIAVVLYTSSILKIEVRGNSIVPSETVIAAAQAHWKKGVGGFYDADGMSRAIESVEGISFANVRRVGTKLIVEVLEELPKVDIEDTQTPVPVVSARDGIVTAVIAERGTPLVKIGDTVRAGDVLIAPYLVDPEGNRIPCRAKGEVFGRVWYDKELLFADTVVTQVRTGRTAEASAMFFPGLDYVPAAPFAHYETEVRTRVLGSVLPLYVVSYTFYETEEQIVPFDFEASREEIIERERLALIEQAGGVDDGRFWYLVKRLDKSTRLSIYYERTESLT</sequence>